<dbReference type="EMBL" id="AMBL01000031">
    <property type="protein sequence ID" value="EJY45995.1"/>
    <property type="molecule type" value="Genomic_DNA"/>
</dbReference>
<gene>
    <name evidence="2" type="ORF">HMPREF1348_01142</name>
</gene>
<feature type="compositionally biased region" description="Polar residues" evidence="1">
    <location>
        <begin position="312"/>
        <end position="327"/>
    </location>
</feature>
<feature type="region of interest" description="Disordered" evidence="1">
    <location>
        <begin position="249"/>
        <end position="299"/>
    </location>
</feature>
<evidence type="ECO:0000313" key="3">
    <source>
        <dbReference type="Proteomes" id="UP000006403"/>
    </source>
</evidence>
<feature type="compositionally biased region" description="Basic and acidic residues" evidence="1">
    <location>
        <begin position="270"/>
        <end position="295"/>
    </location>
</feature>
<dbReference type="RefSeq" id="WP_002373384.1">
    <property type="nucleotide sequence ID" value="NZ_JH813151.1"/>
</dbReference>
<protein>
    <submittedName>
        <fullName evidence="2">Uncharacterized protein</fullName>
    </submittedName>
</protein>
<proteinExistence type="predicted"/>
<feature type="compositionally biased region" description="Polar residues" evidence="1">
    <location>
        <begin position="253"/>
        <end position="269"/>
    </location>
</feature>
<accession>J7CVS6</accession>
<dbReference type="PATRIC" id="fig|1134806.3.peg.1092"/>
<comment type="caution">
    <text evidence="2">The sequence shown here is derived from an EMBL/GenBank/DDBJ whole genome shotgun (WGS) entry which is preliminary data.</text>
</comment>
<name>J7CVS6_ENTFC</name>
<sequence>MENKNNKKTYMLFGYKEEMESAVYSNPTWEKELRNQYENNNPSTPYAYSTDLVFEADFMKNKTIEVKELLFKHYPVFIEPKRKNFILWDDVHQVMQSIRAFQPENLARGADLEACFEMIMLEVAKKHPQMEIVVCIYDDPHNESKIIDGTDKDSIASVIRYIYHSPELKNRVVFYDGAERMIVPWIRNPELWKTCVKDFGMDLRPVGQLAQPKGLLPDKSAQLTDLASRHHQKPLSDFITAANVQHKADDQLNNRQQNSPTKQNVSMNTRTEKTLVKVDSWENREGLKQETDKNQGKKRVGQLIKSWENRQDSNSGQVLDNRSQTTGIATLNPRKQRLNQLQEGATKHKSYLSGDKKHIIPNKNLSLSKTQPYAEY</sequence>
<feature type="region of interest" description="Disordered" evidence="1">
    <location>
        <begin position="308"/>
        <end position="327"/>
    </location>
</feature>
<organism evidence="2 3">
    <name type="scientific">Enterococcus faecium 505</name>
    <dbReference type="NCBI Taxonomy" id="1134806"/>
    <lineage>
        <taxon>Bacteria</taxon>
        <taxon>Bacillati</taxon>
        <taxon>Bacillota</taxon>
        <taxon>Bacilli</taxon>
        <taxon>Lactobacillales</taxon>
        <taxon>Enterococcaceae</taxon>
        <taxon>Enterococcus</taxon>
    </lineage>
</organism>
<evidence type="ECO:0000256" key="1">
    <source>
        <dbReference type="SAM" id="MobiDB-lite"/>
    </source>
</evidence>
<dbReference type="Proteomes" id="UP000006403">
    <property type="component" value="Unassembled WGS sequence"/>
</dbReference>
<reference evidence="2 3" key="1">
    <citation type="submission" date="2012-04" db="EMBL/GenBank/DDBJ databases">
        <authorList>
            <person name="Weinstock G."/>
            <person name="Sodergren E."/>
            <person name="Lobos E.A."/>
            <person name="Fulton L."/>
            <person name="Fulton R."/>
            <person name="Courtney L."/>
            <person name="Fronick C."/>
            <person name="O'Laughlin M."/>
            <person name="Godfrey J."/>
            <person name="Wilson R.M."/>
            <person name="Miner T."/>
            <person name="Farmer C."/>
            <person name="Delehaunty K."/>
            <person name="Cordes M."/>
            <person name="Minx P."/>
            <person name="Tomlinson C."/>
            <person name="Chen J."/>
            <person name="Wollam A."/>
            <person name="Pepin K.H."/>
            <person name="Bhonagiri V."/>
            <person name="Zhang X."/>
            <person name="Suruliraj S."/>
            <person name="Warren W."/>
            <person name="Mitreva M."/>
            <person name="Mardis E.R."/>
            <person name="Wilson R.K."/>
        </authorList>
    </citation>
    <scope>NUCLEOTIDE SEQUENCE [LARGE SCALE GENOMIC DNA]</scope>
    <source>
        <strain evidence="2 3">505</strain>
    </source>
</reference>
<dbReference type="AlphaFoldDB" id="J7CVS6"/>
<dbReference type="HOGENOM" id="CLU_066408_0_0_9"/>
<evidence type="ECO:0000313" key="2">
    <source>
        <dbReference type="EMBL" id="EJY45995.1"/>
    </source>
</evidence>